<dbReference type="InterPro" id="IPR001849">
    <property type="entry name" value="PH_domain"/>
</dbReference>
<feature type="compositionally biased region" description="Polar residues" evidence="23">
    <location>
        <begin position="486"/>
        <end position="497"/>
    </location>
</feature>
<feature type="compositionally biased region" description="Basic and acidic residues" evidence="23">
    <location>
        <begin position="455"/>
        <end position="485"/>
    </location>
</feature>
<keyword evidence="15" id="KW-0539">Nucleus</keyword>
<dbReference type="PANTHER" id="PTHR10336:SF31">
    <property type="entry name" value="1-PHOSPHATIDYLINOSITOL 4,5-BISPHOSPHATE PHOSPHODIESTERASE DELTA-4"/>
    <property type="match status" value="1"/>
</dbReference>
<proteinExistence type="predicted"/>
<dbReference type="CDD" id="cd00275">
    <property type="entry name" value="C2_PLC_like"/>
    <property type="match status" value="1"/>
</dbReference>
<feature type="binding site" evidence="20">
    <location>
        <position position="338"/>
    </location>
    <ligand>
        <name>Ca(2+)</name>
        <dbReference type="ChEBI" id="CHEBI:29108"/>
        <label>3</label>
        <note>catalytic</note>
    </ligand>
</feature>
<dbReference type="SUPFAM" id="SSF50729">
    <property type="entry name" value="PH domain-like"/>
    <property type="match status" value="1"/>
</dbReference>
<dbReference type="SUPFAM" id="SSF49562">
    <property type="entry name" value="C2 domain (Calcium/lipid-binding domain, CaLB)"/>
    <property type="match status" value="1"/>
</dbReference>
<evidence type="ECO:0000256" key="8">
    <source>
        <dbReference type="ARBA" id="ARBA00022801"/>
    </source>
</evidence>
<dbReference type="Gene3D" id="1.10.238.10">
    <property type="entry name" value="EF-hand"/>
    <property type="match status" value="2"/>
</dbReference>
<dbReference type="InterPro" id="IPR015359">
    <property type="entry name" value="PLC_EF-hand-like"/>
</dbReference>
<dbReference type="Gene3D" id="2.60.40.150">
    <property type="entry name" value="C2 domain"/>
    <property type="match status" value="1"/>
</dbReference>
<keyword evidence="10 20" id="KW-0106">Calcium</keyword>
<evidence type="ECO:0000256" key="4">
    <source>
        <dbReference type="ARBA" id="ARBA00004496"/>
    </source>
</evidence>
<dbReference type="PANTHER" id="PTHR10336">
    <property type="entry name" value="PHOSPHOINOSITIDE-SPECIFIC PHOSPHOLIPASE C FAMILY PROTEIN"/>
    <property type="match status" value="1"/>
</dbReference>
<dbReference type="FunFam" id="1.10.238.10:FF:000005">
    <property type="entry name" value="Phosphoinositide phospholipase C"/>
    <property type="match status" value="1"/>
</dbReference>
<keyword evidence="8 22" id="KW-0378">Hydrolase</keyword>
<dbReference type="PROSITE" id="PS00018">
    <property type="entry name" value="EF_HAND_1"/>
    <property type="match status" value="1"/>
</dbReference>
<dbReference type="EC" id="3.1.4.11" evidence="22"/>
<dbReference type="Pfam" id="PF09279">
    <property type="entry name" value="EF-hand_like"/>
    <property type="match status" value="1"/>
</dbReference>
<evidence type="ECO:0000256" key="17">
    <source>
        <dbReference type="ARBA" id="ARBA00023726"/>
    </source>
</evidence>
<feature type="binding site" evidence="20">
    <location>
        <position position="802"/>
    </location>
    <ligand>
        <name>Ca(2+)</name>
        <dbReference type="ChEBI" id="CHEBI:29108"/>
        <label>5</label>
    </ligand>
</feature>
<dbReference type="SMART" id="SM00233">
    <property type="entry name" value="PH"/>
    <property type="match status" value="1"/>
</dbReference>
<evidence type="ECO:0000256" key="12">
    <source>
        <dbReference type="ARBA" id="ARBA00023098"/>
    </source>
</evidence>
<dbReference type="Pfam" id="PF00169">
    <property type="entry name" value="PH"/>
    <property type="match status" value="1"/>
</dbReference>
<dbReference type="AlphaFoldDB" id="A0A9Q1DVG3"/>
<feature type="compositionally biased region" description="Basic and acidic residues" evidence="23">
    <location>
        <begin position="538"/>
        <end position="549"/>
    </location>
</feature>
<evidence type="ECO:0000313" key="29">
    <source>
        <dbReference type="Proteomes" id="UP001152803"/>
    </source>
</evidence>
<dbReference type="PROSITE" id="PS50003">
    <property type="entry name" value="PH_DOMAIN"/>
    <property type="match status" value="1"/>
</dbReference>
<dbReference type="Pfam" id="PF00388">
    <property type="entry name" value="PI-PLC-X"/>
    <property type="match status" value="1"/>
</dbReference>
<feature type="binding site" evidence="20">
    <location>
        <position position="800"/>
    </location>
    <ligand>
        <name>Ca(2+)</name>
        <dbReference type="ChEBI" id="CHEBI:29108"/>
        <label>5</label>
    </ligand>
</feature>
<feature type="compositionally biased region" description="Basic and acidic residues" evidence="23">
    <location>
        <begin position="510"/>
        <end position="525"/>
    </location>
</feature>
<dbReference type="SUPFAM" id="SSF51695">
    <property type="entry name" value="PLC-like phosphodiesterases"/>
    <property type="match status" value="1"/>
</dbReference>
<evidence type="ECO:0000256" key="19">
    <source>
        <dbReference type="PIRSR" id="PIRSR628391-2"/>
    </source>
</evidence>
<dbReference type="InterPro" id="IPR002048">
    <property type="entry name" value="EF_hand_dom"/>
</dbReference>
<evidence type="ECO:0000256" key="18">
    <source>
        <dbReference type="PIRSR" id="PIRSR628391-1"/>
    </source>
</evidence>
<evidence type="ECO:0000256" key="7">
    <source>
        <dbReference type="ARBA" id="ARBA00022737"/>
    </source>
</evidence>
<comment type="cofactor">
    <cofactor evidence="20">
        <name>Ca(2+)</name>
        <dbReference type="ChEBI" id="CHEBI:29108"/>
    </cofactor>
    <text evidence="20">Binds 3 Ca(2+) ions per subunit. Two of the Ca(2+) ions are bound to the C2 domain.</text>
</comment>
<dbReference type="EMBL" id="JAFJMO010000003">
    <property type="protein sequence ID" value="KAJ8282580.1"/>
    <property type="molecule type" value="Genomic_DNA"/>
</dbReference>
<keyword evidence="11 22" id="KW-0442">Lipid degradation</keyword>
<feature type="domain" description="C2" evidence="25">
    <location>
        <begin position="706"/>
        <end position="831"/>
    </location>
</feature>
<evidence type="ECO:0000256" key="9">
    <source>
        <dbReference type="ARBA" id="ARBA00022824"/>
    </source>
</evidence>
<dbReference type="PROSITE" id="PS50007">
    <property type="entry name" value="PIPLC_X_DOMAIN"/>
    <property type="match status" value="1"/>
</dbReference>
<keyword evidence="14" id="KW-0807">Transducer</keyword>
<dbReference type="GO" id="GO:0005886">
    <property type="term" value="C:plasma membrane"/>
    <property type="evidence" value="ECO:0007669"/>
    <property type="project" value="TreeGrafter"/>
</dbReference>
<dbReference type="InterPro" id="IPR018247">
    <property type="entry name" value="EF_Hand_1_Ca_BS"/>
</dbReference>
<dbReference type="Gene3D" id="3.20.20.190">
    <property type="entry name" value="Phosphatidylinositol (PI) phosphodiesterase"/>
    <property type="match status" value="1"/>
</dbReference>
<dbReference type="PROSITE" id="PS50004">
    <property type="entry name" value="C2"/>
    <property type="match status" value="1"/>
</dbReference>
<dbReference type="InterPro" id="IPR001711">
    <property type="entry name" value="PLipase_C_Pinositol-sp_Y"/>
</dbReference>
<keyword evidence="12 22" id="KW-0443">Lipid metabolism</keyword>
<evidence type="ECO:0000256" key="3">
    <source>
        <dbReference type="ARBA" id="ARBA00004240"/>
    </source>
</evidence>
<dbReference type="GO" id="GO:0035556">
    <property type="term" value="P:intracellular signal transduction"/>
    <property type="evidence" value="ECO:0007669"/>
    <property type="project" value="InterPro"/>
</dbReference>
<evidence type="ECO:0000256" key="11">
    <source>
        <dbReference type="ARBA" id="ARBA00022963"/>
    </source>
</evidence>
<dbReference type="InterPro" id="IPR000909">
    <property type="entry name" value="PLipase_C_PInositol-sp_X_dom"/>
</dbReference>
<keyword evidence="6 20" id="KW-0479">Metal-binding</keyword>
<dbReference type="Proteomes" id="UP001152803">
    <property type="component" value="Unassembled WGS sequence"/>
</dbReference>
<keyword evidence="13" id="KW-0472">Membrane</keyword>
<keyword evidence="5" id="KW-0963">Cytoplasm</keyword>
<dbReference type="SMART" id="SM00148">
    <property type="entry name" value="PLCXc"/>
    <property type="match status" value="1"/>
</dbReference>
<protein>
    <recommendedName>
        <fullName evidence="22">Phosphoinositide phospholipase C</fullName>
        <ecNumber evidence="22">3.1.4.11</ecNumber>
    </recommendedName>
</protein>
<comment type="caution">
    <text evidence="28">The sequence shown here is derived from an EMBL/GenBank/DDBJ whole genome shotgun (WGS) entry which is preliminary data.</text>
</comment>
<feature type="glycosylation site" description="O-linked (GlcNAc) serine" evidence="21">
    <location>
        <position position="186"/>
    </location>
</feature>
<dbReference type="PROSITE" id="PS50008">
    <property type="entry name" value="PIPLC_Y_DOMAIN"/>
    <property type="match status" value="1"/>
</dbReference>
<dbReference type="Pfam" id="PF00387">
    <property type="entry name" value="PI-PLC-Y"/>
    <property type="match status" value="1"/>
</dbReference>
<evidence type="ECO:0000256" key="1">
    <source>
        <dbReference type="ARBA" id="ARBA00004123"/>
    </source>
</evidence>
<gene>
    <name evidence="28" type="ORF">COCON_G00050990</name>
</gene>
<feature type="region of interest" description="Disordered" evidence="23">
    <location>
        <begin position="443"/>
        <end position="558"/>
    </location>
</feature>
<feature type="domain" description="PH" evidence="24">
    <location>
        <begin position="17"/>
        <end position="125"/>
    </location>
</feature>
<keyword evidence="9" id="KW-0256">Endoplasmic reticulum</keyword>
<dbReference type="SMART" id="SM00149">
    <property type="entry name" value="PLCYc"/>
    <property type="match status" value="1"/>
</dbReference>
<keyword evidence="7" id="KW-0677">Repeat</keyword>
<feature type="active site" evidence="18">
    <location>
        <position position="306"/>
    </location>
</feature>
<dbReference type="InterPro" id="IPR028391">
    <property type="entry name" value="PLC-delta1_cat"/>
</dbReference>
<comment type="catalytic activity">
    <reaction evidence="17">
        <text>a 1,2-diacyl-sn-glycero-3-phospho-(1D-myo-inositol) + H2O = 1D-myo-inositol 1-phosphate + a 1,2-diacyl-sn-glycerol + H(+)</text>
        <dbReference type="Rhea" id="RHEA:43484"/>
        <dbReference type="ChEBI" id="CHEBI:15377"/>
        <dbReference type="ChEBI" id="CHEBI:15378"/>
        <dbReference type="ChEBI" id="CHEBI:17815"/>
        <dbReference type="ChEBI" id="CHEBI:57880"/>
        <dbReference type="ChEBI" id="CHEBI:58433"/>
    </reaction>
    <physiologicalReaction direction="left-to-right" evidence="17">
        <dbReference type="Rhea" id="RHEA:43485"/>
    </physiologicalReaction>
</comment>
<evidence type="ECO:0000256" key="16">
    <source>
        <dbReference type="ARBA" id="ARBA00023674"/>
    </source>
</evidence>
<comment type="subcellular location">
    <subcellularLocation>
        <location evidence="4">Cytoplasm</location>
    </subcellularLocation>
    <subcellularLocation>
        <location evidence="3">Endoplasmic reticulum</location>
    </subcellularLocation>
    <subcellularLocation>
        <location evidence="2">Membrane</location>
        <topology evidence="2">Peripheral membrane protein</topology>
    </subcellularLocation>
    <subcellularLocation>
        <location evidence="1">Nucleus</location>
    </subcellularLocation>
</comment>
<comment type="catalytic activity">
    <reaction evidence="16">
        <text>a 1,2-diacyl-sn-glycero-3-phospho-(1D-myo-inositol-4,5-bisphosphate) + H2O = 1D-myo-inositol 1,4,5-trisphosphate + a 1,2-diacyl-sn-glycerol + H(+)</text>
        <dbReference type="Rhea" id="RHEA:33179"/>
        <dbReference type="ChEBI" id="CHEBI:15377"/>
        <dbReference type="ChEBI" id="CHEBI:15378"/>
        <dbReference type="ChEBI" id="CHEBI:17815"/>
        <dbReference type="ChEBI" id="CHEBI:58456"/>
        <dbReference type="ChEBI" id="CHEBI:203600"/>
        <dbReference type="EC" id="3.1.4.11"/>
    </reaction>
    <physiologicalReaction direction="left-to-right" evidence="16">
        <dbReference type="Rhea" id="RHEA:33180"/>
    </physiologicalReaction>
</comment>
<feature type="binding site" evidence="19">
    <location>
        <position position="616"/>
    </location>
    <ligand>
        <name>substrate</name>
    </ligand>
</feature>
<evidence type="ECO:0000256" key="21">
    <source>
        <dbReference type="PIRSR" id="PIRSR628391-4"/>
    </source>
</evidence>
<dbReference type="CDD" id="cd08593">
    <property type="entry name" value="PI-PLCc_delta"/>
    <property type="match status" value="1"/>
</dbReference>
<dbReference type="GO" id="GO:0005634">
    <property type="term" value="C:nucleus"/>
    <property type="evidence" value="ECO:0007669"/>
    <property type="project" value="UniProtKB-SubCell"/>
</dbReference>
<dbReference type="GO" id="GO:0016042">
    <property type="term" value="P:lipid catabolic process"/>
    <property type="evidence" value="ECO:0007669"/>
    <property type="project" value="UniProtKB-KW"/>
</dbReference>
<evidence type="ECO:0000313" key="28">
    <source>
        <dbReference type="EMBL" id="KAJ8282580.1"/>
    </source>
</evidence>
<evidence type="ECO:0000256" key="15">
    <source>
        <dbReference type="ARBA" id="ARBA00023242"/>
    </source>
</evidence>
<dbReference type="FunFam" id="2.30.29.30:FF:000088">
    <property type="entry name" value="Phosphoinositide phospholipase C"/>
    <property type="match status" value="1"/>
</dbReference>
<evidence type="ECO:0000256" key="14">
    <source>
        <dbReference type="ARBA" id="ARBA00023224"/>
    </source>
</evidence>
<evidence type="ECO:0000256" key="20">
    <source>
        <dbReference type="PIRSR" id="PIRSR628391-3"/>
    </source>
</evidence>
<dbReference type="InterPro" id="IPR000008">
    <property type="entry name" value="C2_dom"/>
</dbReference>
<dbReference type="SMART" id="SM00239">
    <property type="entry name" value="C2"/>
    <property type="match status" value="1"/>
</dbReference>
<feature type="domain" description="EF-hand" evidence="27">
    <location>
        <begin position="135"/>
        <end position="170"/>
    </location>
</feature>
<keyword evidence="29" id="KW-1185">Reference proteome</keyword>
<sequence>MASTIVSQRNQGDAYLQPLMVGSVMRKVKSRSRNKQRYFKLQEDGVSISELSKEDGKAHLTFSVGDLDAVREGHQSEVLQSVADEFHAERCFTLVFQGRRGNLDLVAESAGEAQAWIKGVRKLMEHLKSMTPKERLDHWIGDWFRKADKNKDGRMNFKEVRDLLKMMNIDMNEHHALHLFRLADRSKSETLEDEEFVLFYKMLTKREDALRVFKDYSGDGQKLSLLDLEDFLRDEQQERESSQKRALEVINKYEPSEAAKKLPGMSIDGFLMYLNSAEGSIFNPHLQGIYQDMSQPLCHYFISSSHNTYLLEDQLIGQSSVEGYIRALKRGCRCVELDCWDGPNGEPIIYHGHTFTSKILFKDVIIAVEKYAFRVSEYPLILSMENHCGVEQQGVMAQHLHHILGEKLLSSPVDSKFPDRLPSPQELMGKILIKGKKIVRVEETPSRGGRVEASPGREGRVEESPSKGGTVEESHNRGGRVEESQNRGGSKVESQNRVGRVEETPSCGARVEESLPRGGKGEKSPIRAGRVESPSRGNKVEKNQNKMAEESLAAEVSDEEEDIAGENSHQADNHTPKICKQHLSRQLSDCVVYCKSVQFTSFEHSRLHSKFYEMSSFTESKARKLIHTAGADFVQHNARQLTRIYPGGLRTDSSNFHPQDMWNAGCQLVALNFQTAGEEMDLNDGLFSQNGRCGYVLKPKFLRNCDRRFDPESPQDREEYQPIRLDIQVISGQQFPKVGKKEGSIVDPLVRVEVHGVPMDQANQETRHIDNNGFNPLWYDTVQFLLHAPELALVRFVVEDYDHTSKNDFIGQYTLPFTCIQPGYRHVPLLSKDGTSLSPSSLFVHIRITKLTGGRLNDP</sequence>
<feature type="binding site" evidence="20">
    <location>
        <position position="747"/>
    </location>
    <ligand>
        <name>Ca(2+)</name>
        <dbReference type="ChEBI" id="CHEBI:29108"/>
        <label>4</label>
    </ligand>
</feature>
<feature type="binding site" evidence="20">
    <location>
        <position position="307"/>
    </location>
    <ligand>
        <name>Ca(2+)</name>
        <dbReference type="ChEBI" id="CHEBI:29108"/>
        <label>3</label>
        <note>catalytic</note>
    </ligand>
</feature>
<feature type="binding site" evidence="19">
    <location>
        <position position="436"/>
    </location>
    <ligand>
        <name>substrate</name>
    </ligand>
</feature>
<dbReference type="InterPro" id="IPR011992">
    <property type="entry name" value="EF-hand-dom_pair"/>
</dbReference>
<organism evidence="28 29">
    <name type="scientific">Conger conger</name>
    <name type="common">Conger eel</name>
    <name type="synonym">Muraena conger</name>
    <dbReference type="NCBI Taxonomy" id="82655"/>
    <lineage>
        <taxon>Eukaryota</taxon>
        <taxon>Metazoa</taxon>
        <taxon>Chordata</taxon>
        <taxon>Craniata</taxon>
        <taxon>Vertebrata</taxon>
        <taxon>Euteleostomi</taxon>
        <taxon>Actinopterygii</taxon>
        <taxon>Neopterygii</taxon>
        <taxon>Teleostei</taxon>
        <taxon>Anguilliformes</taxon>
        <taxon>Congridae</taxon>
        <taxon>Conger</taxon>
    </lineage>
</organism>
<dbReference type="FunFam" id="3.20.20.190:FF:000039">
    <property type="entry name" value="Phosphoinositide phospholipase C"/>
    <property type="match status" value="1"/>
</dbReference>
<evidence type="ECO:0000259" key="25">
    <source>
        <dbReference type="PROSITE" id="PS50004"/>
    </source>
</evidence>
<dbReference type="Gene3D" id="2.30.29.30">
    <property type="entry name" value="Pleckstrin-homology domain (PH domain)/Phosphotyrosine-binding domain (PTB)"/>
    <property type="match status" value="1"/>
</dbReference>
<reference evidence="28" key="1">
    <citation type="journal article" date="2023" name="Science">
        <title>Genome structures resolve the early diversification of teleost fishes.</title>
        <authorList>
            <person name="Parey E."/>
            <person name="Louis A."/>
            <person name="Montfort J."/>
            <person name="Bouchez O."/>
            <person name="Roques C."/>
            <person name="Iampietro C."/>
            <person name="Lluch J."/>
            <person name="Castinel A."/>
            <person name="Donnadieu C."/>
            <person name="Desvignes T."/>
            <person name="Floi Bucao C."/>
            <person name="Jouanno E."/>
            <person name="Wen M."/>
            <person name="Mejri S."/>
            <person name="Dirks R."/>
            <person name="Jansen H."/>
            <person name="Henkel C."/>
            <person name="Chen W.J."/>
            <person name="Zahm M."/>
            <person name="Cabau C."/>
            <person name="Klopp C."/>
            <person name="Thompson A.W."/>
            <person name="Robinson-Rechavi M."/>
            <person name="Braasch I."/>
            <person name="Lecointre G."/>
            <person name="Bobe J."/>
            <person name="Postlethwait J.H."/>
            <person name="Berthelot C."/>
            <person name="Roest Crollius H."/>
            <person name="Guiguen Y."/>
        </authorList>
    </citation>
    <scope>NUCLEOTIDE SEQUENCE</scope>
    <source>
        <strain evidence="28">Concon-B</strain>
    </source>
</reference>
<evidence type="ECO:0000259" key="27">
    <source>
        <dbReference type="PROSITE" id="PS50222"/>
    </source>
</evidence>
<dbReference type="SUPFAM" id="SSF47473">
    <property type="entry name" value="EF-hand"/>
    <property type="match status" value="1"/>
</dbReference>
<feature type="binding site" evidence="20">
    <location>
        <position position="771"/>
    </location>
    <ligand>
        <name>Ca(2+)</name>
        <dbReference type="ChEBI" id="CHEBI:29108"/>
        <label>4</label>
    </ligand>
</feature>
<feature type="binding site" evidence="19">
    <location>
        <position position="643"/>
    </location>
    <ligand>
        <name>substrate</name>
    </ligand>
</feature>
<evidence type="ECO:0000259" key="24">
    <source>
        <dbReference type="PROSITE" id="PS50003"/>
    </source>
</evidence>
<evidence type="ECO:0000259" key="26">
    <source>
        <dbReference type="PROSITE" id="PS50008"/>
    </source>
</evidence>
<dbReference type="Pfam" id="PF00168">
    <property type="entry name" value="C2"/>
    <property type="match status" value="1"/>
</dbReference>
<feature type="binding site" evidence="20">
    <location>
        <position position="745"/>
    </location>
    <ligand>
        <name>Ca(2+)</name>
        <dbReference type="ChEBI" id="CHEBI:29108"/>
        <label>4</label>
    </ligand>
</feature>
<feature type="binding site" evidence="19">
    <location>
        <position position="434"/>
    </location>
    <ligand>
        <name>substrate</name>
    </ligand>
</feature>
<dbReference type="PROSITE" id="PS50222">
    <property type="entry name" value="EF_HAND_2"/>
    <property type="match status" value="1"/>
</dbReference>
<feature type="binding site" evidence="20">
    <location>
        <position position="801"/>
    </location>
    <ligand>
        <name>Ca(2+)</name>
        <dbReference type="ChEBI" id="CHEBI:29108"/>
        <label>5</label>
    </ligand>
</feature>
<evidence type="ECO:0000256" key="6">
    <source>
        <dbReference type="ARBA" id="ARBA00022723"/>
    </source>
</evidence>
<dbReference type="InterPro" id="IPR035892">
    <property type="entry name" value="C2_domain_sf"/>
</dbReference>
<dbReference type="SMART" id="SM00054">
    <property type="entry name" value="EFh"/>
    <property type="match status" value="2"/>
</dbReference>
<feature type="domain" description="PI-PLC Y-box" evidence="26">
    <location>
        <begin position="587"/>
        <end position="703"/>
    </location>
</feature>
<keyword evidence="21" id="KW-0325">Glycoprotein</keyword>
<dbReference type="InterPro" id="IPR001192">
    <property type="entry name" value="PI-PLC_fam"/>
</dbReference>
<evidence type="ECO:0000256" key="2">
    <source>
        <dbReference type="ARBA" id="ARBA00004170"/>
    </source>
</evidence>
<evidence type="ECO:0000256" key="23">
    <source>
        <dbReference type="SAM" id="MobiDB-lite"/>
    </source>
</evidence>
<dbReference type="OrthoDB" id="269822at2759"/>
<feature type="binding site" evidence="20">
    <location>
        <position position="336"/>
    </location>
    <ligand>
        <name>Ca(2+)</name>
        <dbReference type="ChEBI" id="CHEBI:29108"/>
        <label>3</label>
        <note>catalytic</note>
    </ligand>
</feature>
<dbReference type="GO" id="GO:0005509">
    <property type="term" value="F:calcium ion binding"/>
    <property type="evidence" value="ECO:0007669"/>
    <property type="project" value="InterPro"/>
</dbReference>
<dbReference type="InterPro" id="IPR017946">
    <property type="entry name" value="PLC-like_Pdiesterase_TIM-brl"/>
</dbReference>
<dbReference type="PRINTS" id="PR00390">
    <property type="entry name" value="PHPHLIPASEC"/>
</dbReference>
<accession>A0A9Q1DVG3</accession>
<evidence type="ECO:0000256" key="10">
    <source>
        <dbReference type="ARBA" id="ARBA00022837"/>
    </source>
</evidence>
<dbReference type="GO" id="GO:0005783">
    <property type="term" value="C:endoplasmic reticulum"/>
    <property type="evidence" value="ECO:0007669"/>
    <property type="project" value="UniProtKB-SubCell"/>
</dbReference>
<dbReference type="InterPro" id="IPR011993">
    <property type="entry name" value="PH-like_dom_sf"/>
</dbReference>
<feature type="binding site" evidence="20">
    <location>
        <position position="385"/>
    </location>
    <ligand>
        <name>Ca(2+)</name>
        <dbReference type="ChEBI" id="CHEBI:29108"/>
        <label>3</label>
        <note>catalytic</note>
    </ligand>
</feature>
<dbReference type="FunFam" id="2.60.40.150:FF:000058">
    <property type="entry name" value="Phosphoinositide phospholipase C"/>
    <property type="match status" value="1"/>
</dbReference>
<feature type="active site" evidence="18">
    <location>
        <position position="351"/>
    </location>
</feature>
<name>A0A9Q1DVG3_CONCO</name>
<evidence type="ECO:0000256" key="22">
    <source>
        <dbReference type="RuleBase" id="RU361133"/>
    </source>
</evidence>
<evidence type="ECO:0000256" key="5">
    <source>
        <dbReference type="ARBA" id="ARBA00022490"/>
    </source>
</evidence>
<evidence type="ECO:0000256" key="13">
    <source>
        <dbReference type="ARBA" id="ARBA00023136"/>
    </source>
</evidence>
<dbReference type="GO" id="GO:0004435">
    <property type="term" value="F:phosphatidylinositol-4,5-bisphosphate phospholipase C activity"/>
    <property type="evidence" value="ECO:0007669"/>
    <property type="project" value="UniProtKB-EC"/>
</dbReference>